<dbReference type="InterPro" id="IPR041569">
    <property type="entry name" value="AAA_lid_3"/>
</dbReference>
<comment type="similarity">
    <text evidence="5">Belongs to the AAA ATPase family. AFG2 subfamily.</text>
</comment>
<evidence type="ECO:0000256" key="3">
    <source>
        <dbReference type="ARBA" id="ARBA00022741"/>
    </source>
</evidence>
<evidence type="ECO:0000256" key="5">
    <source>
        <dbReference type="ARBA" id="ARBA00061477"/>
    </source>
</evidence>
<dbReference type="GO" id="GO:0005737">
    <property type="term" value="C:cytoplasm"/>
    <property type="evidence" value="ECO:0007669"/>
    <property type="project" value="UniProtKB-SubCell"/>
</dbReference>
<sequence>MSQMSRRYCHFTCHPEDLKIVFTSRIASMPPKQAKKTLWVDCERCGCSITSNDKNVHIELNCEKNQLKCPYVENGKLHSWLVRGAAPPDGVPKDAVLIHPSAGTLVGAVIGGPLELSRDGAPTLVKRMWPSKTSAPAAVILPVADLTGAWCSDSKKITVSVVQGEITKATYLAVKVKNHKIDNDICDILKQQFNNHFVCIGSVLVYYYFGKKLEIQVVNVRSEEQMENTNQTWYVLSDKTVWSMEKDVIQKVRKKPVSLGGVDDILDEVKTLIKISFDPELAANFQPTRGLLIHGHSGIGKTAICKYLIENLNCYFTEINGPAIFSKYFGETESSMKTLFSKAIENEPSIILVDEIETICPKRSSGSTEQERRVTSAFVSLLDSLHLENSRVFILATTRKPDAIDPMLRRFGRLDKEIEVPIPDRVRRKQILYSLLLSLPHKVSNQEIDAISDLAHGYVAADLVNLCTQASMKCIKRSSKVIEHEDLIAALTVVRPSAMRELLIEVPNVRWRDIGGQDNLKLKLRQAVEWPLKHSESFRRLGIRPPSGILLYGPPGCSKTLIAKALATESGLNFLSIKGPELFSKWVGESERAVRDLFTKARQVAPSVIFFDEMDAIGGERSSGEAGVHERVLAQLLTELDGVVPLNSVTILAATNRPDKIDRALLRPGRLDRLIYVPLPDFETRLQILELKLEKMSTSDDINPHSLAVRTDGFSGAELEALCHEAALRALEKDLECPAVTMEHFEHVLKDFKPRTPASLLKVYEEFALGQKSG</sequence>
<protein>
    <recommendedName>
        <fullName evidence="6">AAA+ ATPase domain-containing protein</fullName>
    </recommendedName>
</protein>
<dbReference type="FunFam" id="3.40.50.300:FF:000567">
    <property type="entry name" value="ATPase, AAA family protein"/>
    <property type="match status" value="1"/>
</dbReference>
<evidence type="ECO:0000256" key="1">
    <source>
        <dbReference type="ARBA" id="ARBA00004496"/>
    </source>
</evidence>
<dbReference type="Gene3D" id="1.10.8.60">
    <property type="match status" value="2"/>
</dbReference>
<dbReference type="SMART" id="SM00382">
    <property type="entry name" value="AAA"/>
    <property type="match status" value="2"/>
</dbReference>
<dbReference type="InterPro" id="IPR003593">
    <property type="entry name" value="AAA+_ATPase"/>
</dbReference>
<comment type="caution">
    <text evidence="7">The sequence shown here is derived from an EMBL/GenBank/DDBJ whole genome shotgun (WGS) entry which is preliminary data.</text>
</comment>
<dbReference type="Pfam" id="PF00004">
    <property type="entry name" value="AAA"/>
    <property type="match status" value="2"/>
</dbReference>
<accession>A0ABD0T0V3</accession>
<keyword evidence="3" id="KW-0547">Nucleotide-binding</keyword>
<dbReference type="PANTHER" id="PTHR23077:SF27">
    <property type="entry name" value="ATPASE FAMILY GENE 2 PROTEIN HOMOLOG A"/>
    <property type="match status" value="1"/>
</dbReference>
<dbReference type="Proteomes" id="UP001549921">
    <property type="component" value="Unassembled WGS sequence"/>
</dbReference>
<dbReference type="InterPro" id="IPR050168">
    <property type="entry name" value="AAA_ATPase_domain"/>
</dbReference>
<dbReference type="CDD" id="cd19511">
    <property type="entry name" value="RecA-like_CDC48_r2-like"/>
    <property type="match status" value="1"/>
</dbReference>
<dbReference type="Gene3D" id="3.40.50.300">
    <property type="entry name" value="P-loop containing nucleotide triphosphate hydrolases"/>
    <property type="match status" value="2"/>
</dbReference>
<keyword evidence="4" id="KW-0067">ATP-binding</keyword>
<dbReference type="GO" id="GO:0005524">
    <property type="term" value="F:ATP binding"/>
    <property type="evidence" value="ECO:0007669"/>
    <property type="project" value="UniProtKB-KW"/>
</dbReference>
<dbReference type="PROSITE" id="PS00674">
    <property type="entry name" value="AAA"/>
    <property type="match status" value="1"/>
</dbReference>
<evidence type="ECO:0000256" key="4">
    <source>
        <dbReference type="ARBA" id="ARBA00022840"/>
    </source>
</evidence>
<organism evidence="7 8">
    <name type="scientific">Loxostege sticticalis</name>
    <name type="common">Beet webworm moth</name>
    <dbReference type="NCBI Taxonomy" id="481309"/>
    <lineage>
        <taxon>Eukaryota</taxon>
        <taxon>Metazoa</taxon>
        <taxon>Ecdysozoa</taxon>
        <taxon>Arthropoda</taxon>
        <taxon>Hexapoda</taxon>
        <taxon>Insecta</taxon>
        <taxon>Pterygota</taxon>
        <taxon>Neoptera</taxon>
        <taxon>Endopterygota</taxon>
        <taxon>Lepidoptera</taxon>
        <taxon>Glossata</taxon>
        <taxon>Ditrysia</taxon>
        <taxon>Pyraloidea</taxon>
        <taxon>Crambidae</taxon>
        <taxon>Pyraustinae</taxon>
        <taxon>Loxostege</taxon>
    </lineage>
</organism>
<dbReference type="EMBL" id="JBEDNZ010000012">
    <property type="protein sequence ID" value="KAL0831634.1"/>
    <property type="molecule type" value="Genomic_DNA"/>
</dbReference>
<evidence type="ECO:0000313" key="8">
    <source>
        <dbReference type="Proteomes" id="UP001549921"/>
    </source>
</evidence>
<reference evidence="7 8" key="1">
    <citation type="submission" date="2024-06" db="EMBL/GenBank/DDBJ databases">
        <title>A chromosome-level genome assembly of beet webworm, Loxostege sticticalis.</title>
        <authorList>
            <person name="Zhang Y."/>
        </authorList>
    </citation>
    <scope>NUCLEOTIDE SEQUENCE [LARGE SCALE GENOMIC DNA]</scope>
    <source>
        <strain evidence="7">AQ028</strain>
        <tissue evidence="7">Male pupae</tissue>
    </source>
</reference>
<feature type="domain" description="AAA+ ATPase" evidence="6">
    <location>
        <begin position="545"/>
        <end position="681"/>
    </location>
</feature>
<feature type="domain" description="AAA+ ATPase" evidence="6">
    <location>
        <begin position="287"/>
        <end position="424"/>
    </location>
</feature>
<dbReference type="SUPFAM" id="SSF52540">
    <property type="entry name" value="P-loop containing nucleoside triphosphate hydrolases"/>
    <property type="match status" value="2"/>
</dbReference>
<dbReference type="InterPro" id="IPR003960">
    <property type="entry name" value="ATPase_AAA_CS"/>
</dbReference>
<evidence type="ECO:0000256" key="2">
    <source>
        <dbReference type="ARBA" id="ARBA00022490"/>
    </source>
</evidence>
<dbReference type="AlphaFoldDB" id="A0ABD0T0V3"/>
<comment type="subcellular location">
    <subcellularLocation>
        <location evidence="1">Cytoplasm</location>
    </subcellularLocation>
</comment>
<dbReference type="InterPro" id="IPR027417">
    <property type="entry name" value="P-loop_NTPase"/>
</dbReference>
<evidence type="ECO:0000259" key="6">
    <source>
        <dbReference type="SMART" id="SM00382"/>
    </source>
</evidence>
<dbReference type="PANTHER" id="PTHR23077">
    <property type="entry name" value="AAA-FAMILY ATPASE"/>
    <property type="match status" value="1"/>
</dbReference>
<dbReference type="InterPro" id="IPR003959">
    <property type="entry name" value="ATPase_AAA_core"/>
</dbReference>
<proteinExistence type="inferred from homology"/>
<dbReference type="Pfam" id="PF17862">
    <property type="entry name" value="AAA_lid_3"/>
    <property type="match status" value="2"/>
</dbReference>
<name>A0ABD0T0V3_LOXSC</name>
<evidence type="ECO:0000313" key="7">
    <source>
        <dbReference type="EMBL" id="KAL0831634.1"/>
    </source>
</evidence>
<keyword evidence="2" id="KW-0963">Cytoplasm</keyword>
<gene>
    <name evidence="7" type="ORF">ABMA28_002408</name>
</gene>